<keyword evidence="18" id="KW-1185">Reference proteome</keyword>
<dbReference type="PANTHER" id="PTHR47470">
    <property type="entry name" value="CHOLESTEROL OXIDASE"/>
    <property type="match status" value="1"/>
</dbReference>
<evidence type="ECO:0000256" key="4">
    <source>
        <dbReference type="ARBA" id="ARBA00022630"/>
    </source>
</evidence>
<name>A0A6G4XCD9_9ACTN</name>
<evidence type="ECO:0000256" key="3">
    <source>
        <dbReference type="ARBA" id="ARBA00022548"/>
    </source>
</evidence>
<reference evidence="17 18" key="1">
    <citation type="submission" date="2020-02" db="EMBL/GenBank/DDBJ databases">
        <title>Whole-genome analyses of novel actinobacteria.</title>
        <authorList>
            <person name="Sahin N."/>
            <person name="Tokatli A."/>
        </authorList>
    </citation>
    <scope>NUCLEOTIDE SEQUENCE [LARGE SCALE GENOMIC DNA]</scope>
    <source>
        <strain evidence="17 18">YC504</strain>
    </source>
</reference>
<dbReference type="InterPro" id="IPR006311">
    <property type="entry name" value="TAT_signal"/>
</dbReference>
<dbReference type="RefSeq" id="WP_165329906.1">
    <property type="nucleotide sequence ID" value="NZ_JAAKZW010000002.1"/>
</dbReference>
<evidence type="ECO:0000256" key="10">
    <source>
        <dbReference type="ARBA" id="ARBA00023235"/>
    </source>
</evidence>
<dbReference type="InterPro" id="IPR007867">
    <property type="entry name" value="GMC_OxRtase_C"/>
</dbReference>
<dbReference type="PANTHER" id="PTHR47470:SF1">
    <property type="entry name" value="FAD-DEPENDENT OXIDOREDUCTASE 2 FAD BINDING DOMAIN-CONTAINING PROTEIN"/>
    <property type="match status" value="1"/>
</dbReference>
<organism evidence="17 18">
    <name type="scientific">Streptomyces mesophilus</name>
    <dbReference type="NCBI Taxonomy" id="1775132"/>
    <lineage>
        <taxon>Bacteria</taxon>
        <taxon>Bacillati</taxon>
        <taxon>Actinomycetota</taxon>
        <taxon>Actinomycetes</taxon>
        <taxon>Kitasatosporales</taxon>
        <taxon>Streptomycetaceae</taxon>
        <taxon>Streptomyces</taxon>
    </lineage>
</organism>
<dbReference type="Gene3D" id="3.50.50.60">
    <property type="entry name" value="FAD/NAD(P)-binding domain"/>
    <property type="match status" value="2"/>
</dbReference>
<keyword evidence="7" id="KW-0443">Lipid metabolism</keyword>
<protein>
    <recommendedName>
        <fullName evidence="14">Cholesterol oxidase</fullName>
        <ecNumber evidence="13">1.1.3.6</ecNumber>
        <ecNumber evidence="11">5.3.3.1</ecNumber>
    </recommendedName>
    <alternativeName>
        <fullName evidence="15">Cholesterol isomerase</fullName>
    </alternativeName>
</protein>
<dbReference type="PROSITE" id="PS51318">
    <property type="entry name" value="TAT"/>
    <property type="match status" value="1"/>
</dbReference>
<dbReference type="GO" id="GO:0008203">
    <property type="term" value="P:cholesterol metabolic process"/>
    <property type="evidence" value="ECO:0007669"/>
    <property type="project" value="UniProtKB-KW"/>
</dbReference>
<evidence type="ECO:0000256" key="11">
    <source>
        <dbReference type="ARBA" id="ARBA00038856"/>
    </source>
</evidence>
<comment type="similarity">
    <text evidence="2">Belongs to the GMC oxidoreductase family.</text>
</comment>
<keyword evidence="6" id="KW-0560">Oxidoreductase</keyword>
<evidence type="ECO:0000313" key="17">
    <source>
        <dbReference type="EMBL" id="NGO74394.1"/>
    </source>
</evidence>
<evidence type="ECO:0000256" key="2">
    <source>
        <dbReference type="ARBA" id="ARBA00010790"/>
    </source>
</evidence>
<sequence>MSPACLRPYGRRELFGLASGGTLAALAAAVLPASDRAAAATARRTHFRAVVIGSGFGGAVAALRLGRAGVDTLVLERGGEVPAGEGTEHHYESGLDIVTGATVGGGSISYFGASVAPERRYFERLYPRGLRYDEFARIWFPRARRMLKVSDMPADVMGTDPYTHVRAWSAGVRRAGFTAGPVGSVFDWRSVREELAGRTRAVAIAGDTVGAAATGAKRTLRHTYLPAALATGNVQLRARHEVAAIERARGGYTLHVRRLAPDGALLASEEAITCELLFLAAGTVGTNRLLVAARDAGALADLPAAVGSGFGDNGDQITACALPSADAGTRQGMPIAAMARVREAYELPLTLECGHLPPTIGAPLCLTIAMTVDTDHRGTFRYDPDARTVRLTGWSGQQSAAAQRAAHAANARIAAASPGWIPVPAPGPSLFTAHPLGGCAIGEVTDLEGRVRGLEGLYVVDGALLPGNAAGANPSLTIVALAERAMAAIVRAGG</sequence>
<evidence type="ECO:0000313" key="18">
    <source>
        <dbReference type="Proteomes" id="UP000481109"/>
    </source>
</evidence>
<dbReference type="SUPFAM" id="SSF54373">
    <property type="entry name" value="FAD-linked reductases, C-terminal domain"/>
    <property type="match status" value="1"/>
</dbReference>
<comment type="caution">
    <text evidence="17">The sequence shown here is derived from an EMBL/GenBank/DDBJ whole genome shotgun (WGS) entry which is preliminary data.</text>
</comment>
<evidence type="ECO:0000259" key="16">
    <source>
        <dbReference type="Pfam" id="PF05199"/>
    </source>
</evidence>
<evidence type="ECO:0000256" key="6">
    <source>
        <dbReference type="ARBA" id="ARBA00023002"/>
    </source>
</evidence>
<dbReference type="InterPro" id="IPR052542">
    <property type="entry name" value="Cholesterol_Oxidase"/>
</dbReference>
<evidence type="ECO:0000256" key="5">
    <source>
        <dbReference type="ARBA" id="ARBA00022827"/>
    </source>
</evidence>
<keyword evidence="5" id="KW-0274">FAD</keyword>
<dbReference type="Proteomes" id="UP000481109">
    <property type="component" value="Unassembled WGS sequence"/>
</dbReference>
<evidence type="ECO:0000256" key="9">
    <source>
        <dbReference type="ARBA" id="ARBA00023221"/>
    </source>
</evidence>
<dbReference type="GO" id="GO:0004769">
    <property type="term" value="F:steroid Delta-isomerase activity"/>
    <property type="evidence" value="ECO:0007669"/>
    <property type="project" value="UniProtKB-EC"/>
</dbReference>
<dbReference type="Pfam" id="PF05199">
    <property type="entry name" value="GMC_oxred_C"/>
    <property type="match status" value="1"/>
</dbReference>
<comment type="cofactor">
    <cofactor evidence="1">
        <name>FAD</name>
        <dbReference type="ChEBI" id="CHEBI:57692"/>
    </cofactor>
</comment>
<dbReference type="Gene3D" id="3.30.410.10">
    <property type="entry name" value="Cholesterol Oxidase, domain 2"/>
    <property type="match status" value="1"/>
</dbReference>
<proteinExistence type="inferred from homology"/>
<keyword evidence="8" id="KW-1207">Sterol metabolism</keyword>
<keyword evidence="4" id="KW-0285">Flavoprotein</keyword>
<evidence type="ECO:0000256" key="13">
    <source>
        <dbReference type="ARBA" id="ARBA00049723"/>
    </source>
</evidence>
<dbReference type="EC" id="1.1.3.6" evidence="13"/>
<dbReference type="EMBL" id="JAAKZW010000002">
    <property type="protein sequence ID" value="NGO74394.1"/>
    <property type="molecule type" value="Genomic_DNA"/>
</dbReference>
<evidence type="ECO:0000256" key="8">
    <source>
        <dbReference type="ARBA" id="ARBA00023166"/>
    </source>
</evidence>
<evidence type="ECO:0000256" key="1">
    <source>
        <dbReference type="ARBA" id="ARBA00001974"/>
    </source>
</evidence>
<keyword evidence="3" id="KW-0153">Cholesterol metabolism</keyword>
<accession>A0A6G4XCD9</accession>
<keyword evidence="10" id="KW-0413">Isomerase</keyword>
<keyword evidence="9" id="KW-0753">Steroid metabolism</keyword>
<dbReference type="GO" id="GO:0016995">
    <property type="term" value="F:cholesterol oxidase activity"/>
    <property type="evidence" value="ECO:0007669"/>
    <property type="project" value="UniProtKB-EC"/>
</dbReference>
<gene>
    <name evidence="17" type="ORF">G6045_01655</name>
</gene>
<dbReference type="SUPFAM" id="SSF51905">
    <property type="entry name" value="FAD/NAD(P)-binding domain"/>
    <property type="match status" value="1"/>
</dbReference>
<comment type="pathway">
    <text evidence="12">Steroid metabolism; cholesterol degradation.</text>
</comment>
<evidence type="ECO:0000256" key="7">
    <source>
        <dbReference type="ARBA" id="ARBA00023098"/>
    </source>
</evidence>
<evidence type="ECO:0000256" key="14">
    <source>
        <dbReference type="ARBA" id="ARBA00049744"/>
    </source>
</evidence>
<dbReference type="InterPro" id="IPR036188">
    <property type="entry name" value="FAD/NAD-bd_sf"/>
</dbReference>
<evidence type="ECO:0000256" key="15">
    <source>
        <dbReference type="ARBA" id="ARBA00049778"/>
    </source>
</evidence>
<evidence type="ECO:0000256" key="12">
    <source>
        <dbReference type="ARBA" id="ARBA00049645"/>
    </source>
</evidence>
<feature type="domain" description="Glucose-methanol-choline oxidoreductase C-terminal" evidence="16">
    <location>
        <begin position="400"/>
        <end position="482"/>
    </location>
</feature>
<dbReference type="AlphaFoldDB" id="A0A6G4XCD9"/>
<dbReference type="EC" id="5.3.3.1" evidence="11"/>